<name>D9R4I8_LACSW</name>
<feature type="domain" description="Bacterial sugar transferase" evidence="8">
    <location>
        <begin position="256"/>
        <end position="436"/>
    </location>
</feature>
<dbReference type="eggNOG" id="COG2148">
    <property type="taxonomic scope" value="Bacteria"/>
</dbReference>
<feature type="transmembrane region" description="Helical" evidence="7">
    <location>
        <begin position="81"/>
        <end position="100"/>
    </location>
</feature>
<dbReference type="RefSeq" id="WP_013271270.1">
    <property type="nucleotide sequence ID" value="NC_014376.1"/>
</dbReference>
<protein>
    <submittedName>
        <fullName evidence="9">Exopolysaccharide biosynthesis polyprenyl glycosylphosphotransferase</fullName>
    </submittedName>
</protein>
<accession>D9R4I8</accession>
<dbReference type="AlphaFoldDB" id="D9R4I8"/>
<evidence type="ECO:0000256" key="2">
    <source>
        <dbReference type="ARBA" id="ARBA00006464"/>
    </source>
</evidence>
<evidence type="ECO:0000256" key="3">
    <source>
        <dbReference type="ARBA" id="ARBA00022679"/>
    </source>
</evidence>
<organism evidence="9 10">
    <name type="scientific">Lacrimispora saccharolytica (strain ATCC 35040 / DSM 2544 / NRCC 2533 / WM1)</name>
    <name type="common">Clostridium saccharolyticum</name>
    <dbReference type="NCBI Taxonomy" id="610130"/>
    <lineage>
        <taxon>Bacteria</taxon>
        <taxon>Bacillati</taxon>
        <taxon>Bacillota</taxon>
        <taxon>Clostridia</taxon>
        <taxon>Lachnospirales</taxon>
        <taxon>Lachnospiraceae</taxon>
        <taxon>Lacrimispora</taxon>
    </lineage>
</organism>
<dbReference type="InterPro" id="IPR003362">
    <property type="entry name" value="Bact_transf"/>
</dbReference>
<evidence type="ECO:0000259" key="8">
    <source>
        <dbReference type="Pfam" id="PF02397"/>
    </source>
</evidence>
<dbReference type="GO" id="GO:0016020">
    <property type="term" value="C:membrane"/>
    <property type="evidence" value="ECO:0007669"/>
    <property type="project" value="UniProtKB-SubCell"/>
</dbReference>
<dbReference type="Proteomes" id="UP000001662">
    <property type="component" value="Chromosome"/>
</dbReference>
<comment type="subcellular location">
    <subcellularLocation>
        <location evidence="1">Membrane</location>
        <topology evidence="1">Multi-pass membrane protein</topology>
    </subcellularLocation>
</comment>
<dbReference type="Pfam" id="PF02397">
    <property type="entry name" value="Bac_transf"/>
    <property type="match status" value="1"/>
</dbReference>
<feature type="transmembrane region" description="Helical" evidence="7">
    <location>
        <begin position="112"/>
        <end position="135"/>
    </location>
</feature>
<feature type="transmembrane region" description="Helical" evidence="7">
    <location>
        <begin position="12"/>
        <end position="31"/>
    </location>
</feature>
<evidence type="ECO:0000256" key="1">
    <source>
        <dbReference type="ARBA" id="ARBA00004141"/>
    </source>
</evidence>
<evidence type="ECO:0000313" key="9">
    <source>
        <dbReference type="EMBL" id="ADL03172.1"/>
    </source>
</evidence>
<dbReference type="PANTHER" id="PTHR30576">
    <property type="entry name" value="COLANIC BIOSYNTHESIS UDP-GLUCOSE LIPID CARRIER TRANSFERASE"/>
    <property type="match status" value="1"/>
</dbReference>
<dbReference type="PANTHER" id="PTHR30576:SF0">
    <property type="entry name" value="UNDECAPRENYL-PHOSPHATE N-ACETYLGALACTOSAMINYL 1-PHOSPHATE TRANSFERASE-RELATED"/>
    <property type="match status" value="1"/>
</dbReference>
<feature type="transmembrane region" description="Helical" evidence="7">
    <location>
        <begin position="261"/>
        <end position="282"/>
    </location>
</feature>
<keyword evidence="3" id="KW-0808">Transferase</keyword>
<comment type="similarity">
    <text evidence="2">Belongs to the bacterial sugar transferase family.</text>
</comment>
<dbReference type="STRING" id="610130.Closa_0539"/>
<keyword evidence="10" id="KW-1185">Reference proteome</keyword>
<keyword evidence="4 7" id="KW-0812">Transmembrane</keyword>
<evidence type="ECO:0000256" key="5">
    <source>
        <dbReference type="ARBA" id="ARBA00022989"/>
    </source>
</evidence>
<dbReference type="PaxDb" id="610130-Closa_0539"/>
<evidence type="ECO:0000256" key="6">
    <source>
        <dbReference type="ARBA" id="ARBA00023136"/>
    </source>
</evidence>
<dbReference type="InterPro" id="IPR017475">
    <property type="entry name" value="EPS_sugar_tfrase"/>
</dbReference>
<dbReference type="GO" id="GO:0016780">
    <property type="term" value="F:phosphotransferase activity, for other substituted phosphate groups"/>
    <property type="evidence" value="ECO:0007669"/>
    <property type="project" value="TreeGrafter"/>
</dbReference>
<dbReference type="KEGG" id="csh:Closa_0539"/>
<proteinExistence type="inferred from homology"/>
<sequence>MKESKEKYKRIIKLLFSTVMVMGLGSIYAYVWIEYYNKHVIQLGFYRRGNWMIVLLYCILLMFFFNTYGGFKVGQLRFGNLLYSQILSTIFANVFTYFQIALIDKRFVNPAYMFIMTVCDIAFMITWTILFHAFYKSIFPPRKMLLISGDKSDYHLLEKMNARDDKYQICKLINYREGVEKIQAEIVKYDGVIIGDMPSNDRNWILKYCFQEAIRSYSVPKISDILLRSSDEMNLFDSPLLLSRNFGLTIEQQFLKRCLDISIALVGIILCSPIFLFIALGIKISDRGPVFYTQTRLTLNGNKFKIYKFRTMIQDAEALSGPRLAKEEDDRIFPLGAFLRATRMDELPQLFNIIKGDMSVVGPRPERPELAEQIIKEIPEFEYRLKVKAGLTGYAQVYGKYNTTSYDKLKLDLTYIRGYSLLLDFKLIIMTPKVLFMKESSEGVKR</sequence>
<evidence type="ECO:0000313" key="10">
    <source>
        <dbReference type="Proteomes" id="UP000001662"/>
    </source>
</evidence>
<dbReference type="HOGENOM" id="CLU_024920_0_0_9"/>
<evidence type="ECO:0000256" key="7">
    <source>
        <dbReference type="SAM" id="Phobius"/>
    </source>
</evidence>
<reference evidence="9" key="1">
    <citation type="submission" date="2010-07" db="EMBL/GenBank/DDBJ databases">
        <title>Complete sequence of Clostridium saccharolyticum WM1.</title>
        <authorList>
            <consortium name="US DOE Joint Genome Institute"/>
            <person name="Lucas S."/>
            <person name="Copeland A."/>
            <person name="Lapidus A."/>
            <person name="Cheng J.-F."/>
            <person name="Bruce D."/>
            <person name="Goodwin L."/>
            <person name="Pitluck S."/>
            <person name="Chertkov O."/>
            <person name="Detter J.C."/>
            <person name="Han C."/>
            <person name="Tapia R."/>
            <person name="Land M."/>
            <person name="Hauser L."/>
            <person name="Chang Y.-J."/>
            <person name="Jeffries C."/>
            <person name="Kyrpides N."/>
            <person name="Ivanova N."/>
            <person name="Mikhailova N."/>
            <person name="Mouttaki H."/>
            <person name="Lin L."/>
            <person name="Zhou J."/>
            <person name="Hemme C.L."/>
            <person name="Woyke T."/>
        </authorList>
    </citation>
    <scope>NUCLEOTIDE SEQUENCE [LARGE SCALE GENOMIC DNA]</scope>
    <source>
        <strain evidence="9">WM1</strain>
    </source>
</reference>
<keyword evidence="5 7" id="KW-1133">Transmembrane helix</keyword>
<dbReference type="EMBL" id="CP002109">
    <property type="protein sequence ID" value="ADL03172.1"/>
    <property type="molecule type" value="Genomic_DNA"/>
</dbReference>
<feature type="transmembrane region" description="Helical" evidence="7">
    <location>
        <begin position="51"/>
        <end position="69"/>
    </location>
</feature>
<dbReference type="NCBIfam" id="TIGR03025">
    <property type="entry name" value="EPS_sugtrans"/>
    <property type="match status" value="1"/>
</dbReference>
<evidence type="ECO:0000256" key="4">
    <source>
        <dbReference type="ARBA" id="ARBA00022692"/>
    </source>
</evidence>
<gene>
    <name evidence="9" type="ordered locus">Closa_0539</name>
</gene>
<keyword evidence="6 7" id="KW-0472">Membrane</keyword>